<evidence type="ECO:0000313" key="3">
    <source>
        <dbReference type="Proteomes" id="UP000320390"/>
    </source>
</evidence>
<evidence type="ECO:0008006" key="4">
    <source>
        <dbReference type="Google" id="ProtNLM"/>
    </source>
</evidence>
<feature type="chain" id="PRO_5021747654" description="BNR/Asp-box repeat protein" evidence="1">
    <location>
        <begin position="27"/>
        <end position="534"/>
    </location>
</feature>
<organism evidence="2 3">
    <name type="scientific">Saltatorellus ferox</name>
    <dbReference type="NCBI Taxonomy" id="2528018"/>
    <lineage>
        <taxon>Bacteria</taxon>
        <taxon>Pseudomonadati</taxon>
        <taxon>Planctomycetota</taxon>
        <taxon>Planctomycetia</taxon>
        <taxon>Planctomycetia incertae sedis</taxon>
        <taxon>Saltatorellus</taxon>
    </lineage>
</organism>
<protein>
    <recommendedName>
        <fullName evidence="4">BNR/Asp-box repeat protein</fullName>
    </recommendedName>
</protein>
<evidence type="ECO:0000313" key="2">
    <source>
        <dbReference type="EMBL" id="QDV04920.1"/>
    </source>
</evidence>
<reference evidence="2 3" key="1">
    <citation type="submission" date="2019-02" db="EMBL/GenBank/DDBJ databases">
        <title>Deep-cultivation of Planctomycetes and their phenomic and genomic characterization uncovers novel biology.</title>
        <authorList>
            <person name="Wiegand S."/>
            <person name="Jogler M."/>
            <person name="Boedeker C."/>
            <person name="Pinto D."/>
            <person name="Vollmers J."/>
            <person name="Rivas-Marin E."/>
            <person name="Kohn T."/>
            <person name="Peeters S.H."/>
            <person name="Heuer A."/>
            <person name="Rast P."/>
            <person name="Oberbeckmann S."/>
            <person name="Bunk B."/>
            <person name="Jeske O."/>
            <person name="Meyerdierks A."/>
            <person name="Storesund J.E."/>
            <person name="Kallscheuer N."/>
            <person name="Luecker S."/>
            <person name="Lage O.M."/>
            <person name="Pohl T."/>
            <person name="Merkel B.J."/>
            <person name="Hornburger P."/>
            <person name="Mueller R.-W."/>
            <person name="Bruemmer F."/>
            <person name="Labrenz M."/>
            <person name="Spormann A.M."/>
            <person name="Op den Camp H."/>
            <person name="Overmann J."/>
            <person name="Amann R."/>
            <person name="Jetten M.S.M."/>
            <person name="Mascher T."/>
            <person name="Medema M.H."/>
            <person name="Devos D.P."/>
            <person name="Kaster A.-K."/>
            <person name="Ovreas L."/>
            <person name="Rohde M."/>
            <person name="Galperin M.Y."/>
            <person name="Jogler C."/>
        </authorList>
    </citation>
    <scope>NUCLEOTIDE SEQUENCE [LARGE SCALE GENOMIC DNA]</scope>
    <source>
        <strain evidence="2 3">Poly30</strain>
    </source>
</reference>
<feature type="signal peptide" evidence="1">
    <location>
        <begin position="1"/>
        <end position="26"/>
    </location>
</feature>
<name>A0A518ELF3_9BACT</name>
<dbReference type="CDD" id="cd15482">
    <property type="entry name" value="Sialidase_non-viral"/>
    <property type="match status" value="1"/>
</dbReference>
<proteinExistence type="predicted"/>
<gene>
    <name evidence="2" type="ORF">Poly30_04140</name>
</gene>
<dbReference type="RefSeq" id="WP_419190849.1">
    <property type="nucleotide sequence ID" value="NZ_CP036434.1"/>
</dbReference>
<keyword evidence="3" id="KW-1185">Reference proteome</keyword>
<evidence type="ECO:0000256" key="1">
    <source>
        <dbReference type="SAM" id="SignalP"/>
    </source>
</evidence>
<dbReference type="Proteomes" id="UP000320390">
    <property type="component" value="Chromosome"/>
</dbReference>
<keyword evidence="1" id="KW-0732">Signal</keyword>
<dbReference type="Gene3D" id="2.120.10.10">
    <property type="match status" value="1"/>
</dbReference>
<dbReference type="AlphaFoldDB" id="A0A518ELF3"/>
<dbReference type="SUPFAM" id="SSF50939">
    <property type="entry name" value="Sialidases"/>
    <property type="match status" value="1"/>
</dbReference>
<accession>A0A518ELF3</accession>
<dbReference type="EMBL" id="CP036434">
    <property type="protein sequence ID" value="QDV04920.1"/>
    <property type="molecule type" value="Genomic_DNA"/>
</dbReference>
<dbReference type="InterPro" id="IPR036278">
    <property type="entry name" value="Sialidase_sf"/>
</dbReference>
<sequence length="534" mass="59882" precursor="true">MSHARILAAPLFLCPLLFLGLTEVAAASEGPPGTVIHHEPAKDRRYIGSPSLCVLPNGDYLASHDFFGPNSREHERPTGRLYRSRDRGKTWKPIEEFEGFFWTGLFVHQRQVYALGTDRHHGRLVIRRSHNNAVSWTDAVVLADGEWATAPMPVIEHEGRLWRAVEDAHTGERWGERYRARMMSAPIDADLMSPGSWTFSNALASDADWLGGKCKGWLEGNAVVTPEGEIVNVLRVATPGLPEKAAIVRLSSDGATATFDPDHGFIDLPGASKKFTVRQDPDGGGYWTLANFIPERHAGQQSPASLRNTLALLHSEDLANWTVRTILLYHPDTARHGLQYADWQFDGDDLIAAVRTAHDEDSGDEEGADAHNAHDANYLTFHRWKDFRELQRSDDIPMPELPNEVFHETRSLRLAGPSFELGRLADEEKAFSNRKYVLEGVPIPLTWRTFTRLPGGARTSIEVKAKRTSKLTIATAVNQEPVDMDGWERTPLEFSYTDRGRTKLVVFERTLPKGKTLRLPRGNWTGSMLIFEED</sequence>